<dbReference type="InterPro" id="IPR007185">
    <property type="entry name" value="DNA_pol_a/d/e_bsu"/>
</dbReference>
<evidence type="ECO:0000259" key="8">
    <source>
        <dbReference type="Pfam" id="PF04042"/>
    </source>
</evidence>
<evidence type="ECO:0000313" key="9">
    <source>
        <dbReference type="Proteomes" id="UP000887563"/>
    </source>
</evidence>
<evidence type="ECO:0000256" key="7">
    <source>
        <dbReference type="SAM" id="MobiDB-lite"/>
    </source>
</evidence>
<dbReference type="GO" id="GO:0006261">
    <property type="term" value="P:DNA-templated DNA replication"/>
    <property type="evidence" value="ECO:0007669"/>
    <property type="project" value="InterPro"/>
</dbReference>
<accession>A0A914KUF8</accession>
<evidence type="ECO:0000256" key="2">
    <source>
        <dbReference type="ARBA" id="ARBA00009560"/>
    </source>
</evidence>
<dbReference type="Gene3D" id="3.60.21.60">
    <property type="match status" value="1"/>
</dbReference>
<dbReference type="InterPro" id="IPR016266">
    <property type="entry name" value="POLE2"/>
</dbReference>
<dbReference type="GO" id="GO:0008622">
    <property type="term" value="C:epsilon DNA polymerase complex"/>
    <property type="evidence" value="ECO:0007669"/>
    <property type="project" value="InterPro"/>
</dbReference>
<proteinExistence type="inferred from homology"/>
<organism evidence="9 10">
    <name type="scientific">Meloidogyne incognita</name>
    <name type="common">Southern root-knot nematode worm</name>
    <name type="synonym">Oxyuris incognita</name>
    <dbReference type="NCBI Taxonomy" id="6306"/>
    <lineage>
        <taxon>Eukaryota</taxon>
        <taxon>Metazoa</taxon>
        <taxon>Ecdysozoa</taxon>
        <taxon>Nematoda</taxon>
        <taxon>Chromadorea</taxon>
        <taxon>Rhabditida</taxon>
        <taxon>Tylenchina</taxon>
        <taxon>Tylenchomorpha</taxon>
        <taxon>Tylenchoidea</taxon>
        <taxon>Meloidogynidae</taxon>
        <taxon>Meloidogyninae</taxon>
        <taxon>Meloidogyne</taxon>
        <taxon>Meloidogyne incognita group</taxon>
    </lineage>
</organism>
<evidence type="ECO:0000256" key="5">
    <source>
        <dbReference type="ARBA" id="ARBA00023242"/>
    </source>
</evidence>
<name>A0A914KUF8_MELIC</name>
<feature type="compositionally biased region" description="Polar residues" evidence="7">
    <location>
        <begin position="64"/>
        <end position="76"/>
    </location>
</feature>
<dbReference type="Pfam" id="PF04042">
    <property type="entry name" value="DNA_pol_E_B"/>
    <property type="match status" value="1"/>
</dbReference>
<comment type="subcellular location">
    <subcellularLocation>
        <location evidence="1">Nucleus</location>
    </subcellularLocation>
</comment>
<feature type="compositionally biased region" description="Low complexity" evidence="7">
    <location>
        <begin position="37"/>
        <end position="63"/>
    </location>
</feature>
<evidence type="ECO:0000313" key="10">
    <source>
        <dbReference type="WBParaSite" id="Minc3s00120g05176"/>
    </source>
</evidence>
<dbReference type="GO" id="GO:0042276">
    <property type="term" value="P:error-prone translesion synthesis"/>
    <property type="evidence" value="ECO:0007669"/>
    <property type="project" value="TreeGrafter"/>
</dbReference>
<protein>
    <recommendedName>
        <fullName evidence="6">DNA polymerase II subunit 2</fullName>
    </recommendedName>
</protein>
<evidence type="ECO:0000256" key="4">
    <source>
        <dbReference type="ARBA" id="ARBA00023125"/>
    </source>
</evidence>
<keyword evidence="4" id="KW-0238">DNA-binding</keyword>
<dbReference type="PANTHER" id="PTHR12708:SF0">
    <property type="entry name" value="DNA POLYMERASE EPSILON SUBUNIT 2"/>
    <property type="match status" value="1"/>
</dbReference>
<evidence type="ECO:0000256" key="6">
    <source>
        <dbReference type="ARBA" id="ARBA00032930"/>
    </source>
</evidence>
<reference evidence="10" key="1">
    <citation type="submission" date="2022-11" db="UniProtKB">
        <authorList>
            <consortium name="WormBaseParasite"/>
        </authorList>
    </citation>
    <scope>IDENTIFICATION</scope>
</reference>
<keyword evidence="3" id="KW-0235">DNA replication</keyword>
<comment type="similarity">
    <text evidence="2">Belongs to the DNA polymerase epsilon subunit B family.</text>
</comment>
<dbReference type="AlphaFoldDB" id="A0A914KUF8"/>
<keyword evidence="5" id="KW-0539">Nucleus</keyword>
<keyword evidence="9" id="KW-1185">Reference proteome</keyword>
<dbReference type="PANTHER" id="PTHR12708">
    <property type="entry name" value="DNA POLYMERASE EPSILON SUBUNIT B"/>
    <property type="match status" value="1"/>
</dbReference>
<dbReference type="GO" id="GO:0003677">
    <property type="term" value="F:DNA binding"/>
    <property type="evidence" value="ECO:0007669"/>
    <property type="project" value="UniProtKB-KW"/>
</dbReference>
<dbReference type="Proteomes" id="UP000887563">
    <property type="component" value="Unplaced"/>
</dbReference>
<feature type="domain" description="DNA polymerase alpha/delta/epsilon subunit B" evidence="8">
    <location>
        <begin position="217"/>
        <end position="419"/>
    </location>
</feature>
<sequence>MSFANSIPSIIPSSSTLTSPIITTCENINETSSPYKQDNQQQQQNNLNQTRSSGTSPTSVGTPKENSSGTGKQPPSKSYCILTPCSNSHPFEERRHFFDLLIKNQSTEDDVFVSIDSIFNLCGSKICILAQLCRGDGAWFVAEDQTARIKLDLTEATYEPGIYFEGGIFVFEGICSLTTLKVEKVSLPKLARINSEENTSQRQDVRFSRRRDPNDRICIFSDLLLDNDKVLKAFYRILDGFSSNPPNIFVLCGRFLSVQRAYGYTDQSITAFRHLANILSHFSTIYLNLHFILVPHQEDPPPLITFPCPPLPPSVQKCFKDLPNIHFASNPCRLIFKDRHFLIFRDDIIEKICRSAIHMPKDVQAEMIPKLFCDTMWSQRHLSPLPLFYNSIQPETDKLFHLWPEPDVLLLADKFKGFIEEETSQRRLTINPGPFLAENFEFQVYFPTLGRVDNSVFVLDDN</sequence>
<feature type="region of interest" description="Disordered" evidence="7">
    <location>
        <begin position="30"/>
        <end position="76"/>
    </location>
</feature>
<evidence type="ECO:0000256" key="3">
    <source>
        <dbReference type="ARBA" id="ARBA00022705"/>
    </source>
</evidence>
<dbReference type="WBParaSite" id="Minc3s00120g05176">
    <property type="protein sequence ID" value="Minc3s00120g05176"/>
    <property type="gene ID" value="Minc3s00120g05176"/>
</dbReference>
<evidence type="ECO:0000256" key="1">
    <source>
        <dbReference type="ARBA" id="ARBA00004123"/>
    </source>
</evidence>